<name>A0A6J7XLS9_9CAUD</name>
<evidence type="ECO:0000256" key="1">
    <source>
        <dbReference type="ARBA" id="ARBA00004328"/>
    </source>
</evidence>
<reference evidence="4" key="1">
    <citation type="submission" date="2020-05" db="EMBL/GenBank/DDBJ databases">
        <authorList>
            <person name="Chiriac C."/>
            <person name="Salcher M."/>
            <person name="Ghai R."/>
            <person name="Kavagutti S V."/>
        </authorList>
    </citation>
    <scope>NUCLEOTIDE SEQUENCE</scope>
</reference>
<evidence type="ECO:0000256" key="2">
    <source>
        <dbReference type="ARBA" id="ARBA00022732"/>
    </source>
</evidence>
<dbReference type="PROSITE" id="PS51688">
    <property type="entry name" value="ICA"/>
    <property type="match status" value="1"/>
</dbReference>
<dbReference type="InterPro" id="IPR030392">
    <property type="entry name" value="S74_ICA"/>
</dbReference>
<feature type="domain" description="Peptidase S74" evidence="3">
    <location>
        <begin position="943"/>
        <end position="1041"/>
    </location>
</feature>
<keyword evidence="2" id="KW-1227">Viral tail protein</keyword>
<dbReference type="GO" id="GO:0098015">
    <property type="term" value="C:virus tail"/>
    <property type="evidence" value="ECO:0007669"/>
    <property type="project" value="UniProtKB-KW"/>
</dbReference>
<sequence>MQINVAVTDSNNIVCNVVPPQTQTITIDRGVAGNGIVSIVPVTISTFQYLRITYTNGTVQDVGPLTSTAYTATSPITIVGNTISLSTVPIASGGTGATTAATAIENLLPSYTGNANKRLGLNSGGTALEWVADGGGTVTSIAASGGSTGLTFTGSPITSSGTLTLGGTLAVASGGTGATTAGGALTNLGAIGAITSTDGSVTITSTGTSRDLSVAVAAATNNVIAQVRNTTGATLAKGTVVYISGATGQLPTVSKAIATGDATSAQTLGMMTADLANNSNGNVTIIGLITNIDTSAYTDGAQLYLSGTTAGAVTATKPSAPTHLVYVAVVEYAHPVNGKLFVKVQNGYELDEIHDVSIVSPVTGQTLVYNSSTSLWSNNTVSLTAGVNGTLAIANGGTGQTTANAALNALLPTQTGNASKYLQTDGTNATWDAISLSTADITGILPTANGGTGLGGATPFTANGLVYASSASALTTGSALTFNGTALTSLNNSTAQSIILSRTSAVARNWGLGIDGDGGFRLTDATGSAVMLSIIPSGVAYLASASELLFKYNTSVEGMRLTSTGLGIGVTSPSFKLDVGGQDGTNIALRSTGTSAARFRAYVNSAESGVIGFLNGGGQFFEVAGTEQMRLTSTGLGIGTSSPASKLHVSGASAKLYVDLGGNNYYQASNQIWQNYGGGTEYMRLDSSGNLGLGVTPSAWSSGKAFEIGGAGQGIWLSGGNDLYYNNNAYYNSGWKYGLSGNYATSYRQVNGQHIWSNAPSGTAGNAISFTQAMTLDASGNLGIGTTSPSSFGKLAVNGNIVTTTDNVFIGVNDGSDNKLSLVKKAGGFPCIASASSAPIIFSQSSAASIVSASAETYTERARIDSSGNFLFATTVASEISGVGLKLFSSSTVPAYRCVMDTATAGAAGYILYNGNATNNGYRFYVQSNGGIANYQANDSNLSDVRTKTDIQDAGGYLAKICAIPVRTFRYKDQSDDLLNLGVIAQEVEAIAPELVDVSGFGQTPDDGVPLKAIYQTDLQYALMKCIQEQQAIIESLKARLDAANL</sequence>
<accession>A0A6J7XLS9</accession>
<proteinExistence type="predicted"/>
<protein>
    <submittedName>
        <fullName evidence="4">Intramolecular chaperone auto-processing domain containing protein</fullName>
    </submittedName>
</protein>
<dbReference type="Pfam" id="PF13884">
    <property type="entry name" value="Peptidase_S74"/>
    <property type="match status" value="1"/>
</dbReference>
<dbReference type="EMBL" id="LR798458">
    <property type="protein sequence ID" value="CAB5238224.1"/>
    <property type="molecule type" value="Genomic_DNA"/>
</dbReference>
<gene>
    <name evidence="4" type="ORF">UFOVP164_4</name>
</gene>
<organism evidence="4">
    <name type="scientific">uncultured Caudovirales phage</name>
    <dbReference type="NCBI Taxonomy" id="2100421"/>
    <lineage>
        <taxon>Viruses</taxon>
        <taxon>Duplodnaviria</taxon>
        <taxon>Heunggongvirae</taxon>
        <taxon>Uroviricota</taxon>
        <taxon>Caudoviricetes</taxon>
        <taxon>Peduoviridae</taxon>
        <taxon>Maltschvirus</taxon>
        <taxon>Maltschvirus maltsch</taxon>
    </lineage>
</organism>
<evidence type="ECO:0000313" key="4">
    <source>
        <dbReference type="EMBL" id="CAB5238224.1"/>
    </source>
</evidence>
<comment type="subcellular location">
    <subcellularLocation>
        <location evidence="1">Virion</location>
    </subcellularLocation>
</comment>
<keyword evidence="2" id="KW-0946">Virion</keyword>
<evidence type="ECO:0000259" key="3">
    <source>
        <dbReference type="PROSITE" id="PS51688"/>
    </source>
</evidence>